<organism evidence="8 9">
    <name type="scientific">Oncorhynchus tshawytscha</name>
    <name type="common">Chinook salmon</name>
    <name type="synonym">Salmo tshawytscha</name>
    <dbReference type="NCBI Taxonomy" id="74940"/>
    <lineage>
        <taxon>Eukaryota</taxon>
        <taxon>Metazoa</taxon>
        <taxon>Chordata</taxon>
        <taxon>Craniata</taxon>
        <taxon>Vertebrata</taxon>
        <taxon>Euteleostomi</taxon>
        <taxon>Actinopterygii</taxon>
        <taxon>Neopterygii</taxon>
        <taxon>Teleostei</taxon>
        <taxon>Protacanthopterygii</taxon>
        <taxon>Salmoniformes</taxon>
        <taxon>Salmonidae</taxon>
        <taxon>Salmoninae</taxon>
        <taxon>Oncorhynchus</taxon>
    </lineage>
</organism>
<reference evidence="8" key="3">
    <citation type="submission" date="2025-09" db="UniProtKB">
        <authorList>
            <consortium name="Ensembl"/>
        </authorList>
    </citation>
    <scope>IDENTIFICATION</scope>
</reference>
<dbReference type="Gene3D" id="3.90.640.10">
    <property type="entry name" value="Actin, Chain A, domain 4"/>
    <property type="match status" value="1"/>
</dbReference>
<evidence type="ECO:0000256" key="5">
    <source>
        <dbReference type="ARBA" id="ARBA00022840"/>
    </source>
</evidence>
<dbReference type="Gene3D" id="2.30.36.70">
    <property type="entry name" value="Actin, Chain A, domain 2"/>
    <property type="match status" value="1"/>
</dbReference>
<dbReference type="Gene3D" id="3.30.420.40">
    <property type="match status" value="2"/>
</dbReference>
<dbReference type="AlphaFoldDB" id="A0AAZ3NZR0"/>
<dbReference type="InterPro" id="IPR043129">
    <property type="entry name" value="ATPase_NBD"/>
</dbReference>
<sequence>MAGRLPACVVDCGTGYTKLGYAGNTEPQFIVPSCIAIKESAKVGSRTVKGVDDLDFFIGDEGIDKPNYATKWPIRHGIVEDWDLMERFMEQVIFKYLRAEPEDHYFLLTEPPLNTPENREYTAEIMFESFNVPGLYIAVQAVLALAASWTSRQVGERTLTGTVIDSGDGVTHVIPVAEGYVIGSCIKHIPIAGRDITYFTQQLLREREVGIPPEQSLETAKAVKERFSYVCPDLVKEFSKYDTDGSKWIKQYTGINNISKKEFTVDVGYERFLGPEIFFHPEFANPDFTQPISEVVDEVIQNCPIDVRRPLYKNIVLSGGSTMFRDFGRRLQRDLKRTVDARLKMSEELSGGKLKPKPIDVQVITHHMQRYAVWFGGSMLASTVSFTNPMRHSVGRNGTKTKLWKLVLVVLWHTFPVIRKPLTWHIVKQLNDWKCHSENCILYAICKTCLPKNVVVLKGYCQHFS</sequence>
<dbReference type="GO" id="GO:0005856">
    <property type="term" value="C:cytoskeleton"/>
    <property type="evidence" value="ECO:0007669"/>
    <property type="project" value="UniProtKB-SubCell"/>
</dbReference>
<evidence type="ECO:0000256" key="3">
    <source>
        <dbReference type="ARBA" id="ARBA00022490"/>
    </source>
</evidence>
<reference evidence="8" key="2">
    <citation type="submission" date="2025-08" db="UniProtKB">
        <authorList>
            <consortium name="Ensembl"/>
        </authorList>
    </citation>
    <scope>IDENTIFICATION</scope>
</reference>
<dbReference type="GO" id="GO:0003779">
    <property type="term" value="F:actin binding"/>
    <property type="evidence" value="ECO:0007669"/>
    <property type="project" value="UniProtKB-KW"/>
</dbReference>
<protein>
    <recommendedName>
        <fullName evidence="10">Actin-related protein 3</fullName>
    </recommendedName>
</protein>
<dbReference type="GO" id="GO:0005524">
    <property type="term" value="F:ATP binding"/>
    <property type="evidence" value="ECO:0007669"/>
    <property type="project" value="UniProtKB-KW"/>
</dbReference>
<dbReference type="Proteomes" id="UP000694402">
    <property type="component" value="Unassembled WGS sequence"/>
</dbReference>
<dbReference type="PANTHER" id="PTHR11937">
    <property type="entry name" value="ACTIN"/>
    <property type="match status" value="1"/>
</dbReference>
<dbReference type="CDD" id="cd10221">
    <property type="entry name" value="ASKHA_NBD_Arp3-like"/>
    <property type="match status" value="1"/>
</dbReference>
<reference evidence="9" key="1">
    <citation type="journal article" date="2018" name="PLoS ONE">
        <title>Chinook salmon (Oncorhynchus tshawytscha) genome and transcriptome.</title>
        <authorList>
            <person name="Christensen K.A."/>
            <person name="Leong J.S."/>
            <person name="Sakhrani D."/>
            <person name="Biagi C.A."/>
            <person name="Minkley D.R."/>
            <person name="Withler R.E."/>
            <person name="Rondeau E.B."/>
            <person name="Koop B.F."/>
            <person name="Devlin R.H."/>
        </authorList>
    </citation>
    <scope>NUCLEOTIDE SEQUENCE [LARGE SCALE GENOMIC DNA]</scope>
</reference>
<dbReference type="PRINTS" id="PR00190">
    <property type="entry name" value="ACTIN"/>
</dbReference>
<dbReference type="SMART" id="SM00268">
    <property type="entry name" value="ACTIN"/>
    <property type="match status" value="1"/>
</dbReference>
<evidence type="ECO:0000313" key="9">
    <source>
        <dbReference type="Proteomes" id="UP000694402"/>
    </source>
</evidence>
<dbReference type="InterPro" id="IPR004000">
    <property type="entry name" value="Actin"/>
</dbReference>
<evidence type="ECO:0000313" key="8">
    <source>
        <dbReference type="Ensembl" id="ENSOTSP00005109932.1"/>
    </source>
</evidence>
<keyword evidence="9" id="KW-1185">Reference proteome</keyword>
<dbReference type="FunFam" id="3.30.420.40:FF:000803">
    <property type="entry name" value="Actin-related protein 3"/>
    <property type="match status" value="1"/>
</dbReference>
<keyword evidence="6" id="KW-0009">Actin-binding</keyword>
<name>A0AAZ3NZR0_ONCTS</name>
<comment type="subcellular location">
    <subcellularLocation>
        <location evidence="1">Cytoplasm</location>
        <location evidence="1">Cytoskeleton</location>
    </subcellularLocation>
</comment>
<evidence type="ECO:0000256" key="7">
    <source>
        <dbReference type="ARBA" id="ARBA00023212"/>
    </source>
</evidence>
<keyword evidence="5" id="KW-0067">ATP-binding</keyword>
<gene>
    <name evidence="8" type="primary">ACTR3</name>
</gene>
<evidence type="ECO:0008006" key="10">
    <source>
        <dbReference type="Google" id="ProtNLM"/>
    </source>
</evidence>
<evidence type="ECO:0000256" key="2">
    <source>
        <dbReference type="ARBA" id="ARBA00006681"/>
    </source>
</evidence>
<evidence type="ECO:0000256" key="1">
    <source>
        <dbReference type="ARBA" id="ARBA00004245"/>
    </source>
</evidence>
<dbReference type="SUPFAM" id="SSF53067">
    <property type="entry name" value="Actin-like ATPase domain"/>
    <property type="match status" value="2"/>
</dbReference>
<dbReference type="FunFam" id="2.30.36.70:FF:000002">
    <property type="entry name" value="actin-related protein 3 isoform X1"/>
    <property type="match status" value="1"/>
</dbReference>
<dbReference type="Pfam" id="PF00022">
    <property type="entry name" value="Actin"/>
    <property type="match status" value="2"/>
</dbReference>
<dbReference type="GeneTree" id="ENSGT00940000155065"/>
<keyword evidence="7" id="KW-0206">Cytoskeleton</keyword>
<dbReference type="Ensembl" id="ENSOTST00005153985.1">
    <property type="protein sequence ID" value="ENSOTSP00005109932.1"/>
    <property type="gene ID" value="ENSOTSG00005019980.2"/>
</dbReference>
<dbReference type="PROSITE" id="PS01132">
    <property type="entry name" value="ACTINS_ACT_LIKE"/>
    <property type="match status" value="1"/>
</dbReference>
<dbReference type="FunFam" id="3.90.640.10:FF:000006">
    <property type="entry name" value="Actin-related protein 3 (ARP3)"/>
    <property type="match status" value="1"/>
</dbReference>
<dbReference type="InterPro" id="IPR020902">
    <property type="entry name" value="Actin/actin-like_CS"/>
</dbReference>
<keyword evidence="3" id="KW-0963">Cytoplasm</keyword>
<comment type="similarity">
    <text evidence="2">Belongs to the actin family. ARP3 subfamily.</text>
</comment>
<proteinExistence type="inferred from homology"/>
<evidence type="ECO:0000256" key="6">
    <source>
        <dbReference type="ARBA" id="ARBA00023203"/>
    </source>
</evidence>
<accession>A0AAZ3NZR0</accession>
<dbReference type="FunFam" id="3.30.420.40:FF:000029">
    <property type="entry name" value="Actin-related protein 3"/>
    <property type="match status" value="1"/>
</dbReference>
<keyword evidence="4" id="KW-0547">Nucleotide-binding</keyword>
<evidence type="ECO:0000256" key="4">
    <source>
        <dbReference type="ARBA" id="ARBA00022741"/>
    </source>
</evidence>